<dbReference type="PANTHER" id="PTHR34406">
    <property type="entry name" value="PROTEIN YCEI"/>
    <property type="match status" value="1"/>
</dbReference>
<feature type="signal peptide" evidence="1">
    <location>
        <begin position="1"/>
        <end position="23"/>
    </location>
</feature>
<feature type="chain" id="PRO_5047334353" evidence="1">
    <location>
        <begin position="24"/>
        <end position="186"/>
    </location>
</feature>
<dbReference type="InterPro" id="IPR007372">
    <property type="entry name" value="Lipid/polyisoprenoid-bd_YceI"/>
</dbReference>
<gene>
    <name evidence="3" type="ORF">P3W24_08655</name>
</gene>
<keyword evidence="1" id="KW-0732">Signal</keyword>
<protein>
    <submittedName>
        <fullName evidence="3">YceI family protein</fullName>
    </submittedName>
</protein>
<feature type="domain" description="Lipid/polyisoprenoid-binding YceI-like" evidence="2">
    <location>
        <begin position="25"/>
        <end position="184"/>
    </location>
</feature>
<comment type="caution">
    <text evidence="3">The sequence shown here is derived from an EMBL/GenBank/DDBJ whole genome shotgun (WGS) entry which is preliminary data.</text>
</comment>
<dbReference type="SUPFAM" id="SSF101874">
    <property type="entry name" value="YceI-like"/>
    <property type="match status" value="1"/>
</dbReference>
<evidence type="ECO:0000313" key="4">
    <source>
        <dbReference type="Proteomes" id="UP001528850"/>
    </source>
</evidence>
<keyword evidence="4" id="KW-1185">Reference proteome</keyword>
<name>A0ABT6BAE2_9GAMM</name>
<organism evidence="3 4">
    <name type="scientific">Luteibacter sahnii</name>
    <dbReference type="NCBI Taxonomy" id="3021977"/>
    <lineage>
        <taxon>Bacteria</taxon>
        <taxon>Pseudomonadati</taxon>
        <taxon>Pseudomonadota</taxon>
        <taxon>Gammaproteobacteria</taxon>
        <taxon>Lysobacterales</taxon>
        <taxon>Rhodanobacteraceae</taxon>
        <taxon>Luteibacter</taxon>
    </lineage>
</organism>
<dbReference type="SMART" id="SM00867">
    <property type="entry name" value="YceI"/>
    <property type="match status" value="1"/>
</dbReference>
<dbReference type="InterPro" id="IPR036761">
    <property type="entry name" value="TTHA0802/YceI-like_sf"/>
</dbReference>
<dbReference type="Pfam" id="PF04264">
    <property type="entry name" value="YceI"/>
    <property type="match status" value="1"/>
</dbReference>
<accession>A0ABT6BAE2</accession>
<dbReference type="Gene3D" id="2.40.128.110">
    <property type="entry name" value="Lipid/polyisoprenoid-binding, YceI-like"/>
    <property type="match status" value="1"/>
</dbReference>
<evidence type="ECO:0000256" key="1">
    <source>
        <dbReference type="SAM" id="SignalP"/>
    </source>
</evidence>
<proteinExistence type="predicted"/>
<reference evidence="3 4" key="1">
    <citation type="journal article" date="2024" name="Curr. Microbiol.">
        <title>Luteibacter sahnii sp. nov., A Novel Yellow-Colored Xanthomonadin Pigment Producing Probiotic Bacterium from Healthy Rice Seed Microbiome.</title>
        <authorList>
            <person name="Jaiswal G."/>
            <person name="Rana R."/>
            <person name="Nayak P.K."/>
            <person name="Chouhan R."/>
            <person name="Gandhi S.G."/>
            <person name="Patel H.K."/>
            <person name="Patil P.B."/>
        </authorList>
    </citation>
    <scope>NUCLEOTIDE SEQUENCE [LARGE SCALE GENOMIC DNA]</scope>
    <source>
        <strain evidence="3 4">PPL201</strain>
    </source>
</reference>
<evidence type="ECO:0000313" key="3">
    <source>
        <dbReference type="EMBL" id="MDF4025030.1"/>
    </source>
</evidence>
<dbReference type="RefSeq" id="WP_320549545.1">
    <property type="nucleotide sequence ID" value="NZ_JAQLOK010000001.1"/>
</dbReference>
<dbReference type="EMBL" id="JARJJS010000002">
    <property type="protein sequence ID" value="MDF4025030.1"/>
    <property type="molecule type" value="Genomic_DNA"/>
</dbReference>
<dbReference type="PANTHER" id="PTHR34406:SF1">
    <property type="entry name" value="PROTEIN YCEI"/>
    <property type="match status" value="1"/>
</dbReference>
<dbReference type="Proteomes" id="UP001528850">
    <property type="component" value="Unassembled WGS sequence"/>
</dbReference>
<sequence>MIPSIRRFSLLALALAMPLAASAADYKVGPGSTLGFSGKFQGQQFDGTFGKFDATISYDPANLATAKFDVTVDVASAKTGDNDRDTALPGADFFDASRFPKAHYVTTGFTKDAKGNVMANGNLTLHGITKPVALKVVFSPAAGGARLMVTGSLKRLDFGVGGGEYKDTSTIADDVLVNGTLNLQPK</sequence>
<evidence type="ECO:0000259" key="2">
    <source>
        <dbReference type="SMART" id="SM00867"/>
    </source>
</evidence>